<keyword evidence="8" id="KW-0238">DNA-binding</keyword>
<evidence type="ECO:0000256" key="1">
    <source>
        <dbReference type="ARBA" id="ARBA00004123"/>
    </source>
</evidence>
<dbReference type="InterPro" id="IPR036955">
    <property type="entry name" value="AP2/ERF_dom_sf"/>
</dbReference>
<keyword evidence="5" id="KW-0418">Kinase</keyword>
<reference evidence="14 15" key="1">
    <citation type="journal article" date="2011" name="Science">
        <title>The Selaginella genome identifies genetic changes associated with the evolution of vascular plants.</title>
        <authorList>
            <person name="Banks J.A."/>
            <person name="Nishiyama T."/>
            <person name="Hasebe M."/>
            <person name="Bowman J.L."/>
            <person name="Gribskov M."/>
            <person name="dePamphilis C."/>
            <person name="Albert V.A."/>
            <person name="Aono N."/>
            <person name="Aoyama T."/>
            <person name="Ambrose B.A."/>
            <person name="Ashton N.W."/>
            <person name="Axtell M.J."/>
            <person name="Barker E."/>
            <person name="Barker M.S."/>
            <person name="Bennetzen J.L."/>
            <person name="Bonawitz N.D."/>
            <person name="Chapple C."/>
            <person name="Cheng C."/>
            <person name="Correa L.G."/>
            <person name="Dacre M."/>
            <person name="DeBarry J."/>
            <person name="Dreyer I."/>
            <person name="Elias M."/>
            <person name="Engstrom E.M."/>
            <person name="Estelle M."/>
            <person name="Feng L."/>
            <person name="Finet C."/>
            <person name="Floyd S.K."/>
            <person name="Frommer W.B."/>
            <person name="Fujita T."/>
            <person name="Gramzow L."/>
            <person name="Gutensohn M."/>
            <person name="Harholt J."/>
            <person name="Hattori M."/>
            <person name="Heyl A."/>
            <person name="Hirai T."/>
            <person name="Hiwatashi Y."/>
            <person name="Ishikawa M."/>
            <person name="Iwata M."/>
            <person name="Karol K.G."/>
            <person name="Koehler B."/>
            <person name="Kolukisaoglu U."/>
            <person name="Kubo M."/>
            <person name="Kurata T."/>
            <person name="Lalonde S."/>
            <person name="Li K."/>
            <person name="Li Y."/>
            <person name="Litt A."/>
            <person name="Lyons E."/>
            <person name="Manning G."/>
            <person name="Maruyama T."/>
            <person name="Michael T.P."/>
            <person name="Mikami K."/>
            <person name="Miyazaki S."/>
            <person name="Morinaga S."/>
            <person name="Murata T."/>
            <person name="Mueller-Roeber B."/>
            <person name="Nelson D.R."/>
            <person name="Obara M."/>
            <person name="Oguri Y."/>
            <person name="Olmstead R.G."/>
            <person name="Onodera N."/>
            <person name="Petersen B.L."/>
            <person name="Pils B."/>
            <person name="Prigge M."/>
            <person name="Rensing S.A."/>
            <person name="Riano-Pachon D.M."/>
            <person name="Roberts A.W."/>
            <person name="Sato Y."/>
            <person name="Scheller H.V."/>
            <person name="Schulz B."/>
            <person name="Schulz C."/>
            <person name="Shakirov E.V."/>
            <person name="Shibagaki N."/>
            <person name="Shinohara N."/>
            <person name="Shippen D.E."/>
            <person name="Soerensen I."/>
            <person name="Sotooka R."/>
            <person name="Sugimoto N."/>
            <person name="Sugita M."/>
            <person name="Sumikawa N."/>
            <person name="Tanurdzic M."/>
            <person name="Theissen G."/>
            <person name="Ulvskov P."/>
            <person name="Wakazuki S."/>
            <person name="Weng J.K."/>
            <person name="Willats W.W."/>
            <person name="Wipf D."/>
            <person name="Wolf P.G."/>
            <person name="Yang L."/>
            <person name="Zimmer A.D."/>
            <person name="Zhu Q."/>
            <person name="Mitros T."/>
            <person name="Hellsten U."/>
            <person name="Loque D."/>
            <person name="Otillar R."/>
            <person name="Salamov A."/>
            <person name="Schmutz J."/>
            <person name="Shapiro H."/>
            <person name="Lindquist E."/>
            <person name="Lucas S."/>
            <person name="Rokhsar D."/>
            <person name="Grigoriev I.V."/>
        </authorList>
    </citation>
    <scope>NUCLEOTIDE SEQUENCE [LARGE SCALE GENOMIC DNA]</scope>
</reference>
<evidence type="ECO:0000256" key="9">
    <source>
        <dbReference type="ARBA" id="ARBA00023163"/>
    </source>
</evidence>
<evidence type="ECO:0000256" key="3">
    <source>
        <dbReference type="ARBA" id="ARBA00022679"/>
    </source>
</evidence>
<dbReference type="GO" id="GO:0016301">
    <property type="term" value="F:kinase activity"/>
    <property type="evidence" value="ECO:0007669"/>
    <property type="project" value="UniProtKB-KW"/>
</dbReference>
<evidence type="ECO:0000256" key="4">
    <source>
        <dbReference type="ARBA" id="ARBA00022741"/>
    </source>
</evidence>
<dbReference type="SUPFAM" id="SSF51569">
    <property type="entry name" value="Aldolase"/>
    <property type="match status" value="1"/>
</dbReference>
<evidence type="ECO:0000256" key="2">
    <source>
        <dbReference type="ARBA" id="ARBA00005715"/>
    </source>
</evidence>
<dbReference type="Gene3D" id="3.40.980.20">
    <property type="entry name" value="Four-carbon acid sugar kinase, nucleotide binding domain"/>
    <property type="match status" value="1"/>
</dbReference>
<dbReference type="Gene3D" id="3.40.50.10840">
    <property type="entry name" value="Putative sugar-binding, N-terminal domain"/>
    <property type="match status" value="1"/>
</dbReference>
<dbReference type="Proteomes" id="UP000001514">
    <property type="component" value="Unassembled WGS sequence"/>
</dbReference>
<evidence type="ECO:0000256" key="7">
    <source>
        <dbReference type="ARBA" id="ARBA00023015"/>
    </source>
</evidence>
<dbReference type="GO" id="GO:0005975">
    <property type="term" value="P:carbohydrate metabolic process"/>
    <property type="evidence" value="ECO:0007669"/>
    <property type="project" value="InterPro"/>
</dbReference>
<dbReference type="InterPro" id="IPR036291">
    <property type="entry name" value="NAD(P)-bd_dom_sf"/>
</dbReference>
<evidence type="ECO:0000256" key="6">
    <source>
        <dbReference type="ARBA" id="ARBA00022840"/>
    </source>
</evidence>
<dbReference type="InterPro" id="IPR001471">
    <property type="entry name" value="AP2/ERF_dom"/>
</dbReference>
<organism evidence="15">
    <name type="scientific">Selaginella moellendorffii</name>
    <name type="common">Spikemoss</name>
    <dbReference type="NCBI Taxonomy" id="88036"/>
    <lineage>
        <taxon>Eukaryota</taxon>
        <taxon>Viridiplantae</taxon>
        <taxon>Streptophyta</taxon>
        <taxon>Embryophyta</taxon>
        <taxon>Tracheophyta</taxon>
        <taxon>Lycopodiopsida</taxon>
        <taxon>Selaginellales</taxon>
        <taxon>Selaginellaceae</taxon>
        <taxon>Selaginella</taxon>
    </lineage>
</organism>
<dbReference type="GO" id="GO:0003700">
    <property type="term" value="F:DNA-binding transcription factor activity"/>
    <property type="evidence" value="ECO:0007669"/>
    <property type="project" value="InterPro"/>
</dbReference>
<dbReference type="GO" id="GO:0003677">
    <property type="term" value="F:DNA binding"/>
    <property type="evidence" value="ECO:0007669"/>
    <property type="project" value="UniProtKB-KW"/>
</dbReference>
<comment type="similarity">
    <text evidence="2">Belongs to the four-carbon acid sugar kinase family.</text>
</comment>
<dbReference type="SMART" id="SM00380">
    <property type="entry name" value="AP2"/>
    <property type="match status" value="1"/>
</dbReference>
<dbReference type="GO" id="GO:0008270">
    <property type="term" value="F:zinc ion binding"/>
    <property type="evidence" value="ECO:0007669"/>
    <property type="project" value="InterPro"/>
</dbReference>
<dbReference type="GO" id="GO:0005524">
    <property type="term" value="F:ATP binding"/>
    <property type="evidence" value="ECO:0007669"/>
    <property type="project" value="UniProtKB-KW"/>
</dbReference>
<dbReference type="OMA" id="PIEAICH"/>
<sequence>MAQSAAKVAFIGLGAMGFGMASTLVRSGFQVQGYDISEPAMQRFCEIGGSSSSSPAHAAQDASILIVMVTNSDQADAVLFGSNGAAAVVPEGAVIVICSTVAPGYIRKLDKKLTERKLYLVDAPVSGGVARAANGTLTIMAAGSKVAFDKAMPVLSAMSEKLYIIDGGIGAGSSVKMVNQLLAGVHIAASAEAMAFAARVGLNTRLVYEVVSHSSGSSWMFINRVPHMLDDDYFPHSALNIFVKDLGIVLSEGREHVFPLPLAAAAHQQFLLGRNSCFPLMLLTMPTLIRIIIWVWEKTAGIKVSSPNIDSLKTPEDDGRPEKIAFIGLGAMGLRMASRLVAKKFSVCGFDVSKSALTKFEEIGGLAGRSPATAAKGSQVLFIMVATEDQIENVLFADDGALSALTAETAIVICSTVSPDYITNLGTRLEDRGIHMVDAPVSGGTKGAANGSLSIMASGTNEGLKMAYPVLSALGDKLYFIGGGAGAGSTMKMVNQLLAGIHLVVAAEAVALGARAGLDTQLVFDIISNAAGSSWMFVDRVPRMLSGDYSSHSNLDTFVKDLGIVLDVAKKLCIAVPLASAAHQLFLAGSASGWGKQDDAAVVKVYQQLSGVNVATTKSQAESSDLKAKSASLLPIIAKDVAFTNLPEEYHEDPIEAICHTKREGKAKVLVVLDDDPTGTQTVHDVTVLTEWGIESIKKEFQKSPACFFILTNSRALSTGKAVELTKAICRNVDAAASSCGNVGYTIVLRGDSTLRGHFPEEADAVCDVIGESDAWIICPFFWQGGRYTINDIHYVADGTMLVPAAQTEFAQDSVFGYKSSNLREWVEEKTKGRVSFGDVASVSIATIRKGGPSAVCEQLCNLSKNSICVVNAASERDISVFAAGMIQAEGKGKLFLCRTAAGFVSARIGLRSKPPVTPVDLEADKQTSWLNGGLIVVGSYVPKTTKQVEELKLKRGSSLQSLDVSVTAVAMSADNVRDAEIARVSNAADVFLSAGQDTLIVTSRVLVTGSSNLESLDIGNKVSSALVEIVKRIHTRPRYIIAKGGITSSDLATKAMGASRAEVVGQALAGVPMWKLGPGSRHPGIPYIVFPGNVGGVDALATVVSRWARPKRKSTKDILMDAESGGYAVGAFNIYNLEGAKAVISAAEAEKSPAILQLLIGMVGGLWWPPALLLQKVLTYVPITVHFDHGNDEAELMETLELGFDSIMADGSHLAFDDNVAFTKRIASMAHSKGLVVEAELGRLSGTEDGQTVEEYESKPTDIDQAKEFLEKTCVDGLAVCVGNVHGKYPASGPKLDMELLKELRKTAADRGVLLVLHGASGLPASMIQACIDNGVRKFNVNTELRTAYTEAINGGWTPLQPQFGTTWPNFLANQEIFLPSKESESEKRKREEREKKKVVLDWIFKQRYLYFIHPSQMCRGLSEPIDPPPGDYSDDGWLPKWLLDWEMDVEDLNSLPPPPQMELSPDDLFQDELLLQDAIWSISSSSASSNAASPMDSSPITPNFQQIEQTVQEEERRQQPPPPPQVDEIPAKIPKLEAQDANAGSLLRQFAREEQRQTDPAPAIVETQGGESKRSNPAQPIKHYRGVRQRPSGKWGAEIRDPQQRVRLWLGSYGTAEAAALAYDAAARRIKGKKAKLNFKDEESLAYAKLHHPPAALRSKKRARRCTSGDGGGGGGGGDGIFQTYTRGYGDILGALEDMPPALKDKFARFLSGCYDSSS</sequence>
<dbReference type="SUPFAM" id="SSF54171">
    <property type="entry name" value="DNA-binding domain"/>
    <property type="match status" value="1"/>
</dbReference>
<evidence type="ECO:0000256" key="8">
    <source>
        <dbReference type="ARBA" id="ARBA00023125"/>
    </source>
</evidence>
<keyword evidence="9" id="KW-0804">Transcription</keyword>
<proteinExistence type="inferred from homology"/>
<dbReference type="GO" id="GO:0050661">
    <property type="term" value="F:NADP binding"/>
    <property type="evidence" value="ECO:0007669"/>
    <property type="project" value="InterPro"/>
</dbReference>
<dbReference type="InterPro" id="IPR008927">
    <property type="entry name" value="6-PGluconate_DH-like_C_sf"/>
</dbReference>
<feature type="domain" description="AP2/ERF" evidence="13">
    <location>
        <begin position="1585"/>
        <end position="1642"/>
    </location>
</feature>
<evidence type="ECO:0000313" key="15">
    <source>
        <dbReference type="Proteomes" id="UP000001514"/>
    </source>
</evidence>
<evidence type="ECO:0000256" key="12">
    <source>
        <dbReference type="SAM" id="MobiDB-lite"/>
    </source>
</evidence>
<dbReference type="GO" id="GO:0016491">
    <property type="term" value="F:oxidoreductase activity"/>
    <property type="evidence" value="ECO:0007669"/>
    <property type="project" value="InterPro"/>
</dbReference>
<dbReference type="eggNOG" id="KOG0409">
    <property type="taxonomic scope" value="Eukaryota"/>
</dbReference>
<dbReference type="Gene3D" id="1.10.1040.10">
    <property type="entry name" value="N-(1-d-carboxylethyl)-l-norvaline Dehydrogenase, domain 2"/>
    <property type="match status" value="2"/>
</dbReference>
<dbReference type="FunCoup" id="D8SU30">
    <property type="interactions" value="952"/>
</dbReference>
<dbReference type="STRING" id="88036.D8SU30"/>
<evidence type="ECO:0000313" key="14">
    <source>
        <dbReference type="EMBL" id="EFJ12184.1"/>
    </source>
</evidence>
<dbReference type="Gramene" id="EFJ12184">
    <property type="protein sequence ID" value="EFJ12184"/>
    <property type="gene ID" value="SELMODRAFT_446761"/>
</dbReference>
<dbReference type="InterPro" id="IPR029154">
    <property type="entry name" value="HIBADH-like_NADP-bd"/>
</dbReference>
<keyword evidence="7" id="KW-0805">Transcription regulation</keyword>
<dbReference type="SUPFAM" id="SSF142764">
    <property type="entry name" value="YgbK-like"/>
    <property type="match status" value="1"/>
</dbReference>
<dbReference type="Gene3D" id="3.30.730.10">
    <property type="entry name" value="AP2/ERF domain"/>
    <property type="match status" value="1"/>
</dbReference>
<dbReference type="InterPro" id="IPR010737">
    <property type="entry name" value="4-carb_acid_sugar_kinase_N"/>
</dbReference>
<dbReference type="PANTHER" id="PTHR43060:SF17">
    <property type="entry name" value="L-THREONATE DEHYDROGENASE"/>
    <property type="match status" value="1"/>
</dbReference>
<dbReference type="InterPro" id="IPR042213">
    <property type="entry name" value="NBD_C_sf"/>
</dbReference>
<dbReference type="Gene3D" id="3.20.20.70">
    <property type="entry name" value="Aldolase class I"/>
    <property type="match status" value="1"/>
</dbReference>
<keyword evidence="6" id="KW-0067">ATP-binding</keyword>
<dbReference type="Pfam" id="PF01116">
    <property type="entry name" value="F_bP_aldolase"/>
    <property type="match status" value="1"/>
</dbReference>
<dbReference type="Pfam" id="PF17042">
    <property type="entry name" value="NBD_C"/>
    <property type="match status" value="1"/>
</dbReference>
<dbReference type="Pfam" id="PF03446">
    <property type="entry name" value="NAD_binding_2"/>
    <property type="match status" value="2"/>
</dbReference>
<dbReference type="PROSITE" id="PS51032">
    <property type="entry name" value="AP2_ERF"/>
    <property type="match status" value="1"/>
</dbReference>
<dbReference type="HOGENOM" id="CLU_002829_3_0_1"/>
<feature type="region of interest" description="Disordered" evidence="12">
    <location>
        <begin position="1554"/>
        <end position="1597"/>
    </location>
</feature>
<evidence type="ECO:0000256" key="10">
    <source>
        <dbReference type="ARBA" id="ARBA00023242"/>
    </source>
</evidence>
<dbReference type="PRINTS" id="PR00367">
    <property type="entry name" value="ETHRSPELEMNT"/>
</dbReference>
<dbReference type="CDD" id="cd00947">
    <property type="entry name" value="TBP_aldolase_IIB"/>
    <property type="match status" value="1"/>
</dbReference>
<accession>D8SU30</accession>
<evidence type="ECO:0000256" key="11">
    <source>
        <dbReference type="ARBA" id="ARBA00023277"/>
    </source>
</evidence>
<dbReference type="InterPro" id="IPR002204">
    <property type="entry name" value="3-OH-isobutyrate_DH-rel_CS"/>
</dbReference>
<dbReference type="InParanoid" id="D8SU30"/>
<keyword evidence="15" id="KW-1185">Reference proteome</keyword>
<keyword evidence="3" id="KW-0808">Transferase</keyword>
<dbReference type="Pfam" id="PF00847">
    <property type="entry name" value="AP2"/>
    <property type="match status" value="1"/>
</dbReference>
<keyword evidence="10" id="KW-0539">Nucleus</keyword>
<dbReference type="Pfam" id="PF14833">
    <property type="entry name" value="NAD_binding_11"/>
    <property type="match status" value="2"/>
</dbReference>
<dbReference type="Gene3D" id="3.40.50.720">
    <property type="entry name" value="NAD(P)-binding Rossmann-like Domain"/>
    <property type="match status" value="2"/>
</dbReference>
<dbReference type="eggNOG" id="KOG4153">
    <property type="taxonomic scope" value="Eukaryota"/>
</dbReference>
<dbReference type="InterPro" id="IPR016177">
    <property type="entry name" value="DNA-bd_dom_sf"/>
</dbReference>
<dbReference type="SUPFAM" id="SSF51735">
    <property type="entry name" value="NAD(P)-binding Rossmann-fold domains"/>
    <property type="match status" value="2"/>
</dbReference>
<dbReference type="GO" id="GO:0016832">
    <property type="term" value="F:aldehyde-lyase activity"/>
    <property type="evidence" value="ECO:0007669"/>
    <property type="project" value="InterPro"/>
</dbReference>
<dbReference type="GO" id="GO:0051287">
    <property type="term" value="F:NAD binding"/>
    <property type="evidence" value="ECO:0007669"/>
    <property type="project" value="InterPro"/>
</dbReference>
<name>D8SU30_SELML</name>
<comment type="subcellular location">
    <subcellularLocation>
        <location evidence="1">Nucleus</location>
    </subcellularLocation>
</comment>
<gene>
    <name evidence="14" type="ORF">SELMODRAFT_446761</name>
</gene>
<dbReference type="CDD" id="cd00018">
    <property type="entry name" value="AP2"/>
    <property type="match status" value="1"/>
</dbReference>
<dbReference type="KEGG" id="smo:SELMODRAFT_446761"/>
<dbReference type="EMBL" id="GL377641">
    <property type="protein sequence ID" value="EFJ12184.1"/>
    <property type="molecule type" value="Genomic_DNA"/>
</dbReference>
<dbReference type="SUPFAM" id="SSF48179">
    <property type="entry name" value="6-phosphogluconate dehydrogenase C-terminal domain-like"/>
    <property type="match status" value="2"/>
</dbReference>
<dbReference type="InterPro" id="IPR006115">
    <property type="entry name" value="6PGDH_NADP-bd"/>
</dbReference>
<dbReference type="InterPro" id="IPR013785">
    <property type="entry name" value="Aldolase_TIM"/>
</dbReference>
<dbReference type="Pfam" id="PF07005">
    <property type="entry name" value="SBD_N"/>
    <property type="match status" value="1"/>
</dbReference>
<dbReference type="PROSITE" id="PS00895">
    <property type="entry name" value="3_HYDROXYISOBUT_DH"/>
    <property type="match status" value="1"/>
</dbReference>
<dbReference type="FunFam" id="3.30.730.10:FF:000001">
    <property type="entry name" value="Ethylene-responsive transcription factor 2"/>
    <property type="match status" value="1"/>
</dbReference>
<keyword evidence="11" id="KW-0119">Carbohydrate metabolism</keyword>
<dbReference type="InterPro" id="IPR000771">
    <property type="entry name" value="FBA_II"/>
</dbReference>
<dbReference type="InterPro" id="IPR031475">
    <property type="entry name" value="NBD_C"/>
</dbReference>
<keyword evidence="4" id="KW-0547">Nucleotide-binding</keyword>
<protein>
    <recommendedName>
        <fullName evidence="13">AP2/ERF domain-containing protein</fullName>
    </recommendedName>
</protein>
<evidence type="ECO:0000259" key="13">
    <source>
        <dbReference type="PROSITE" id="PS51032"/>
    </source>
</evidence>
<evidence type="ECO:0000256" key="5">
    <source>
        <dbReference type="ARBA" id="ARBA00022777"/>
    </source>
</evidence>
<dbReference type="PANTHER" id="PTHR43060">
    <property type="entry name" value="3-HYDROXYISOBUTYRATE DEHYDROGENASE-LIKE 1, MITOCHONDRIAL-RELATED"/>
    <property type="match status" value="1"/>
</dbReference>
<dbReference type="InterPro" id="IPR013328">
    <property type="entry name" value="6PGD_dom2"/>
</dbReference>
<dbReference type="GO" id="GO:0005634">
    <property type="term" value="C:nucleus"/>
    <property type="evidence" value="ECO:0007669"/>
    <property type="project" value="UniProtKB-SubCell"/>
</dbReference>
<dbReference type="InterPro" id="IPR037051">
    <property type="entry name" value="4-carb_acid_sugar_kinase_N_sf"/>
</dbReference>
<feature type="region of interest" description="Disordered" evidence="12">
    <location>
        <begin position="1511"/>
        <end position="1531"/>
    </location>
</feature>